<dbReference type="Pfam" id="PF00059">
    <property type="entry name" value="Lectin_C"/>
    <property type="match status" value="1"/>
</dbReference>
<keyword evidence="1" id="KW-0732">Signal</keyword>
<feature type="domain" description="C-type lectin" evidence="2">
    <location>
        <begin position="95"/>
        <end position="198"/>
    </location>
</feature>
<keyword evidence="4" id="KW-1185">Reference proteome</keyword>
<dbReference type="WBParaSite" id="TCNE_0001850401-mRNA-1">
    <property type="protein sequence ID" value="TCNE_0001850401-mRNA-1"/>
    <property type="gene ID" value="TCNE_0001850401"/>
</dbReference>
<evidence type="ECO:0000313" key="5">
    <source>
        <dbReference type="WBParaSite" id="TCNE_0001850401-mRNA-1"/>
    </source>
</evidence>
<dbReference type="Proteomes" id="UP000050794">
    <property type="component" value="Unassembled WGS sequence"/>
</dbReference>
<dbReference type="AlphaFoldDB" id="A0A183VCN0"/>
<dbReference type="InterPro" id="IPR016187">
    <property type="entry name" value="CTDL_fold"/>
</dbReference>
<evidence type="ECO:0000256" key="1">
    <source>
        <dbReference type="SAM" id="SignalP"/>
    </source>
</evidence>
<dbReference type="PROSITE" id="PS50041">
    <property type="entry name" value="C_TYPE_LECTIN_2"/>
    <property type="match status" value="1"/>
</dbReference>
<sequence length="226" mass="25859">MIKELLLTVFLLQLAAPASQKGDCQCASSIRGKPNLWDVRLGIILDEIDVISETTNLPSDLDIQIKMEAVNIVKILYEYLKTLPECEPGWSYYKPTDSCYIMVRGHFTYHVAELGCVRRDAQLTSIHSRGESDFIQGLAGRDTYWIGLVQHGEWHWTDGSPLDYVRWRKGEPNGCCNGPANYTAVNYFDVEAPGEWDDGPSKPWWNPHNYVCKKPRVDEYFIHVMD</sequence>
<feature type="signal peptide" evidence="1">
    <location>
        <begin position="1"/>
        <end position="20"/>
    </location>
</feature>
<evidence type="ECO:0000259" key="2">
    <source>
        <dbReference type="PROSITE" id="PS50041"/>
    </source>
</evidence>
<dbReference type="InterPro" id="IPR050111">
    <property type="entry name" value="C-type_lectin/snaclec_domain"/>
</dbReference>
<gene>
    <name evidence="3" type="ORF">TCNE_LOCUS18500</name>
</gene>
<dbReference type="InterPro" id="IPR001304">
    <property type="entry name" value="C-type_lectin-like"/>
</dbReference>
<proteinExistence type="predicted"/>
<evidence type="ECO:0000313" key="3">
    <source>
        <dbReference type="EMBL" id="VDM49821.1"/>
    </source>
</evidence>
<accession>A0A183VCN0</accession>
<dbReference type="CDD" id="cd00037">
    <property type="entry name" value="CLECT"/>
    <property type="match status" value="1"/>
</dbReference>
<protein>
    <submittedName>
        <fullName evidence="5">C-type lectin domain-containing protein</fullName>
    </submittedName>
</protein>
<reference evidence="5" key="1">
    <citation type="submission" date="2016-06" db="UniProtKB">
        <authorList>
            <consortium name="WormBaseParasite"/>
        </authorList>
    </citation>
    <scope>IDENTIFICATION</scope>
</reference>
<dbReference type="InterPro" id="IPR016186">
    <property type="entry name" value="C-type_lectin-like/link_sf"/>
</dbReference>
<evidence type="ECO:0000313" key="4">
    <source>
        <dbReference type="Proteomes" id="UP000050794"/>
    </source>
</evidence>
<dbReference type="SMART" id="SM00034">
    <property type="entry name" value="CLECT"/>
    <property type="match status" value="1"/>
</dbReference>
<dbReference type="EMBL" id="UYWY01025598">
    <property type="protein sequence ID" value="VDM49821.1"/>
    <property type="molecule type" value="Genomic_DNA"/>
</dbReference>
<dbReference type="SUPFAM" id="SSF56436">
    <property type="entry name" value="C-type lectin-like"/>
    <property type="match status" value="1"/>
</dbReference>
<dbReference type="PANTHER" id="PTHR22803">
    <property type="entry name" value="MANNOSE, PHOSPHOLIPASE, LECTIN RECEPTOR RELATED"/>
    <property type="match status" value="1"/>
</dbReference>
<organism evidence="4 5">
    <name type="scientific">Toxocara canis</name>
    <name type="common">Canine roundworm</name>
    <dbReference type="NCBI Taxonomy" id="6265"/>
    <lineage>
        <taxon>Eukaryota</taxon>
        <taxon>Metazoa</taxon>
        <taxon>Ecdysozoa</taxon>
        <taxon>Nematoda</taxon>
        <taxon>Chromadorea</taxon>
        <taxon>Rhabditida</taxon>
        <taxon>Spirurina</taxon>
        <taxon>Ascaridomorpha</taxon>
        <taxon>Ascaridoidea</taxon>
        <taxon>Toxocaridae</taxon>
        <taxon>Toxocara</taxon>
    </lineage>
</organism>
<name>A0A183VCN0_TOXCA</name>
<reference evidence="3 4" key="2">
    <citation type="submission" date="2018-11" db="EMBL/GenBank/DDBJ databases">
        <authorList>
            <consortium name="Pathogen Informatics"/>
        </authorList>
    </citation>
    <scope>NUCLEOTIDE SEQUENCE [LARGE SCALE GENOMIC DNA]</scope>
</reference>
<feature type="chain" id="PRO_5044553735" evidence="1">
    <location>
        <begin position="21"/>
        <end position="226"/>
    </location>
</feature>
<dbReference type="Gene3D" id="3.10.100.10">
    <property type="entry name" value="Mannose-Binding Protein A, subunit A"/>
    <property type="match status" value="1"/>
</dbReference>